<keyword evidence="2" id="KW-0813">Transport</keyword>
<evidence type="ECO:0000259" key="5">
    <source>
        <dbReference type="Pfam" id="PF25033"/>
    </source>
</evidence>
<dbReference type="Proteomes" id="UP000801492">
    <property type="component" value="Unassembled WGS sequence"/>
</dbReference>
<evidence type="ECO:0000313" key="6">
    <source>
        <dbReference type="EMBL" id="KAF2903862.1"/>
    </source>
</evidence>
<comment type="caution">
    <text evidence="6">The sequence shown here is derived from an EMBL/GenBank/DDBJ whole genome shotgun (WGS) entry which is preliminary data.</text>
</comment>
<dbReference type="PANTHER" id="PTHR16166:SF93">
    <property type="entry name" value="INTERMEMBRANE LIPID TRANSFER PROTEIN VPS13"/>
    <property type="match status" value="1"/>
</dbReference>
<feature type="region of interest" description="Disordered" evidence="3">
    <location>
        <begin position="102"/>
        <end position="133"/>
    </location>
</feature>
<feature type="domain" description="Chorein N-terminal" evidence="4">
    <location>
        <begin position="2"/>
        <end position="809"/>
    </location>
</feature>
<feature type="region of interest" description="Disordered" evidence="3">
    <location>
        <begin position="1352"/>
        <end position="1391"/>
    </location>
</feature>
<reference evidence="6" key="1">
    <citation type="submission" date="2019-08" db="EMBL/GenBank/DDBJ databases">
        <title>The genome of the North American firefly Photinus pyralis.</title>
        <authorList>
            <consortium name="Photinus pyralis genome working group"/>
            <person name="Fallon T.R."/>
            <person name="Sander Lower S.E."/>
            <person name="Weng J.-K."/>
        </authorList>
    </citation>
    <scope>NUCLEOTIDE SEQUENCE</scope>
    <source>
        <strain evidence="6">TRF0915ILg1</strain>
        <tissue evidence="6">Whole body</tissue>
    </source>
</reference>
<dbReference type="InterPro" id="IPR026854">
    <property type="entry name" value="VPS13_N"/>
</dbReference>
<evidence type="ECO:0000256" key="1">
    <source>
        <dbReference type="ARBA" id="ARBA00006545"/>
    </source>
</evidence>
<dbReference type="Pfam" id="PF25033">
    <property type="entry name" value="VPS13_M"/>
    <property type="match status" value="1"/>
</dbReference>
<proteinExistence type="inferred from homology"/>
<feature type="compositionally biased region" description="Low complexity" evidence="3">
    <location>
        <begin position="1556"/>
        <end position="1577"/>
    </location>
</feature>
<evidence type="ECO:0008006" key="8">
    <source>
        <dbReference type="Google" id="ProtNLM"/>
    </source>
</evidence>
<evidence type="ECO:0000256" key="2">
    <source>
        <dbReference type="ARBA" id="ARBA00022448"/>
    </source>
</evidence>
<dbReference type="Pfam" id="PF12624">
    <property type="entry name" value="VPS13_N"/>
    <property type="match status" value="1"/>
</dbReference>
<dbReference type="InterPro" id="IPR026847">
    <property type="entry name" value="VPS13"/>
</dbReference>
<dbReference type="InterPro" id="IPR056747">
    <property type="entry name" value="VPS13-like_M"/>
</dbReference>
<dbReference type="PANTHER" id="PTHR16166">
    <property type="entry name" value="VACUOLAR PROTEIN SORTING-ASSOCIATED PROTEIN VPS13"/>
    <property type="match status" value="1"/>
</dbReference>
<dbReference type="GO" id="GO:0045053">
    <property type="term" value="P:protein retention in Golgi apparatus"/>
    <property type="evidence" value="ECO:0007669"/>
    <property type="project" value="TreeGrafter"/>
</dbReference>
<comment type="similarity">
    <text evidence="1">Belongs to the VPS13 family.</text>
</comment>
<dbReference type="OrthoDB" id="428159at2759"/>
<gene>
    <name evidence="6" type="ORF">ILUMI_02321</name>
</gene>
<sequence>MVFESVVTDVLNRVLGDYVENLDSKQLKLGIWGGDVELKDLVLKPAALDDLDLPVQTVYGRLGKLVLKIPWKNLYGAAVEANIEGLYLLVVPNQQVVYDPEKEEKQEIKSKQDELQRIEDAKKKEEEKGKPKADDTFVEKLTTQIIKNVQLKITNIHIRYEDKVTHPNHPFAMGITLSNLSLETTDESWRPTIVQEMVTKIYKVVNLEGLAVYWNCNSALYANLPIVDLIYRFNNEIASRTAMPNNYQYLLGPINSSARLRLNPKPEADTPAFSIPKVHLNLEMEKLFIGISKTQYQDIIALAESMDRMSRGMPYRKFRPNVSYKGHYKQWWHFAYNCVLEDVKRRRTNWDWNHMKQHREMCKDYAAAYHAKLSQKKVSQEMQNALDNYEKKLDIINIVIIRQKIELEVARLGQIQAQRQSKSWFSSWWGSAKDEDKDLEESTDILKKFEQAMTPDEKSRLYKAIDYQENSAPVELPEAYVDNTCTFILRSLEIEVRDDLFHVPKVVSTELKGVKCRLDTRAATSAIKVAVNIDGFTVFGLRQDEFIPQLVSSETSEESHGALLDVLFETKPLDKTCGQRVHVTAKPLKVIYDAQTINKVVDVFRTPQSSALDQLSAAAESSLSNFKEMSATGLQHAIEQHTVLDLKIDLHAPYIIIPYGGKYTGVENVLVINLGCMKISSGDRKDSLDVRHLHARGAGGREILEEMIAQSYDKFVLEFTDLQIVLAQGGEDWLKYVNESSVTPLHLLSPVNLDLTIFKCLITDDPRLPLLKIRGQLPSISINITDVRLLLLVALATSIPFPEESPPEPRPLMKSSRSHGSSQSLFKHFELPDKPKPKKSIQEDAMKEFKGEFIQFTTLDVKFVMKEFFLGVSHQEMSSSPSEGIADFKITSLEFDLIQQTFNTDVIVRLGGITCSQFRKNDSIDIISTPLKAETGDYLFIVKFTQVDKKSPEFHSKHQSCESKLNLEFSSLNMVLHQEGLQSLLKFTTELQMQVEDLRKPSSTTVVTTTAAVTTPGSLTSVERMRRMSSVAENFVAGVRSSKNLGPSYIDRRATKPIVVETIQFKLNAQFQELMVLFACDKYQISSCAIKGIKADVIVKKSYTQVIANLHGIDIIDLNQRIHRNILTVSSEEAINAQIVMYNTEHNKQADPNSVDMSVKATLGCLRIVFLNNFVVNMLDFLNEFQTAQQAIIDASQAAAQTAKQNMQTAYENATRISLNIDLKAPDIIVPVSSQSYDALLLDMGFITISNRFITLDIKNDQNQNAVLDELKLKLTNFSLARIKLDNESRTVTKCPLLQPVTFSLHVKRNLSTSWYNVVPDIDLSGKLDTITLLLSQTDYQMIMNTLSGNLSEGKQQSVPTVPSKNDRPFVSPKSTETTLLSSKDSKTSANQPKVHTSVKFTFTMESFIINLFTGGSKTLSSPAHDPKNALVRFQLEVLSIKGRILSDNSIVTSVLLVNCLMDDMRKGREKKLTRLIERKHDSFDVDVPADSASSESVAPVRSMIDITFQLKDNDMFADVRVYSFTLILSVDYLLKIADFFTGMQPSEEASKAQKARSASSIKDTSSSRTSAKSAAITEKESTMTVNLRIEKPDIVLVEHMDNIDANALILNTEILMKLRMAGAHQVISGSINDIQLYTCCYDPARRAETRGAVLHPVSISVAGSTPEGQGLHIEVCITDILINVSPSTIELLNRVYSTMYGGDATKTQSDFILNDYSDIWEYKPYVEDDFWFLKAETAEDAFEYIGDAVTEEASVSTLFATPKVKELCIVSLSSLIITLEAGVGNKTLPMLLLQSSFQGTVNDWSSQLSVDASLTLQVGYYNSRLALWEPLIEPVALTNETKTTYVPWELKLEV</sequence>
<feature type="compositionally biased region" description="Low complexity" evidence="3">
    <location>
        <begin position="1372"/>
        <end position="1383"/>
    </location>
</feature>
<evidence type="ECO:0000313" key="7">
    <source>
        <dbReference type="Proteomes" id="UP000801492"/>
    </source>
</evidence>
<feature type="compositionally biased region" description="Polar residues" evidence="3">
    <location>
        <begin position="1352"/>
        <end position="1364"/>
    </location>
</feature>
<feature type="region of interest" description="Disordered" evidence="3">
    <location>
        <begin position="1551"/>
        <end position="1578"/>
    </location>
</feature>
<organism evidence="6 7">
    <name type="scientific">Ignelater luminosus</name>
    <name type="common">Cucubano</name>
    <name type="synonym">Pyrophorus luminosus</name>
    <dbReference type="NCBI Taxonomy" id="2038154"/>
    <lineage>
        <taxon>Eukaryota</taxon>
        <taxon>Metazoa</taxon>
        <taxon>Ecdysozoa</taxon>
        <taxon>Arthropoda</taxon>
        <taxon>Hexapoda</taxon>
        <taxon>Insecta</taxon>
        <taxon>Pterygota</taxon>
        <taxon>Neoptera</taxon>
        <taxon>Endopterygota</taxon>
        <taxon>Coleoptera</taxon>
        <taxon>Polyphaga</taxon>
        <taxon>Elateriformia</taxon>
        <taxon>Elateroidea</taxon>
        <taxon>Elateridae</taxon>
        <taxon>Agrypninae</taxon>
        <taxon>Pyrophorini</taxon>
        <taxon>Ignelater</taxon>
    </lineage>
</organism>
<protein>
    <recommendedName>
        <fullName evidence="8">Vacuolar protein sorting-associated protein 13</fullName>
    </recommendedName>
</protein>
<feature type="domain" description="VPS13-like middle region" evidence="5">
    <location>
        <begin position="1082"/>
        <end position="1853"/>
    </location>
</feature>
<accession>A0A8K0DIG7</accession>
<name>A0A8K0DIG7_IGNLU</name>
<keyword evidence="7" id="KW-1185">Reference proteome</keyword>
<evidence type="ECO:0000256" key="3">
    <source>
        <dbReference type="SAM" id="MobiDB-lite"/>
    </source>
</evidence>
<evidence type="ECO:0000259" key="4">
    <source>
        <dbReference type="Pfam" id="PF12624"/>
    </source>
</evidence>
<dbReference type="EMBL" id="VTPC01000918">
    <property type="protein sequence ID" value="KAF2903862.1"/>
    <property type="molecule type" value="Genomic_DNA"/>
</dbReference>
<dbReference type="GO" id="GO:0006623">
    <property type="term" value="P:protein targeting to vacuole"/>
    <property type="evidence" value="ECO:0007669"/>
    <property type="project" value="TreeGrafter"/>
</dbReference>